<sequence>MNQITEESNKEQEMWEAFLLGDEEAYTELYRLHVKAMYRYGMSLVAASEAFVFDCIHDVFTEIWIKRNRLIVPDNVRYYLLKALKNRILHLLSRKERSHETFNEEFEDFLVEPSAEEIFTQKEEASNRQEMITKLVSQLSHRQQEALRLRFAENMNYEQIAEIMLVNKQSAQNIVFRAVEKLRTWLSILIFVFFQE</sequence>
<keyword evidence="2" id="KW-0805">Transcription regulation</keyword>
<comment type="caution">
    <text evidence="6">The sequence shown here is derived from an EMBL/GenBank/DDBJ whole genome shotgun (WGS) entry which is preliminary data.</text>
</comment>
<dbReference type="CDD" id="cd06171">
    <property type="entry name" value="Sigma70_r4"/>
    <property type="match status" value="1"/>
</dbReference>
<protein>
    <submittedName>
        <fullName evidence="6">Sigma-70 family RNA polymerase sigma factor</fullName>
    </submittedName>
</protein>
<dbReference type="SUPFAM" id="SSF88946">
    <property type="entry name" value="Sigma2 domain of RNA polymerase sigma factors"/>
    <property type="match status" value="1"/>
</dbReference>
<organism evidence="6 7">
    <name type="scientific">Arcicella lustrica</name>
    <dbReference type="NCBI Taxonomy" id="2984196"/>
    <lineage>
        <taxon>Bacteria</taxon>
        <taxon>Pseudomonadati</taxon>
        <taxon>Bacteroidota</taxon>
        <taxon>Cytophagia</taxon>
        <taxon>Cytophagales</taxon>
        <taxon>Flectobacillaceae</taxon>
        <taxon>Arcicella</taxon>
    </lineage>
</organism>
<name>A0ABU5SHG1_9BACT</name>
<dbReference type="InterPro" id="IPR036388">
    <property type="entry name" value="WH-like_DNA-bd_sf"/>
</dbReference>
<dbReference type="InterPro" id="IPR013325">
    <property type="entry name" value="RNA_pol_sigma_r2"/>
</dbReference>
<evidence type="ECO:0000256" key="3">
    <source>
        <dbReference type="ARBA" id="ARBA00023082"/>
    </source>
</evidence>
<dbReference type="Proteomes" id="UP001302222">
    <property type="component" value="Unassembled WGS sequence"/>
</dbReference>
<proteinExistence type="inferred from homology"/>
<dbReference type="RefSeq" id="WP_323258148.1">
    <property type="nucleotide sequence ID" value="NZ_JAYGIM010000006.1"/>
</dbReference>
<gene>
    <name evidence="6" type="ORF">VB798_09130</name>
</gene>
<evidence type="ECO:0000256" key="2">
    <source>
        <dbReference type="ARBA" id="ARBA00023015"/>
    </source>
</evidence>
<dbReference type="SUPFAM" id="SSF88659">
    <property type="entry name" value="Sigma3 and sigma4 domains of RNA polymerase sigma factors"/>
    <property type="match status" value="1"/>
</dbReference>
<dbReference type="InterPro" id="IPR039425">
    <property type="entry name" value="RNA_pol_sigma-70-like"/>
</dbReference>
<evidence type="ECO:0000313" key="7">
    <source>
        <dbReference type="Proteomes" id="UP001302222"/>
    </source>
</evidence>
<accession>A0ABU5SHG1</accession>
<evidence type="ECO:0000256" key="4">
    <source>
        <dbReference type="ARBA" id="ARBA00023163"/>
    </source>
</evidence>
<dbReference type="PANTHER" id="PTHR43133">
    <property type="entry name" value="RNA POLYMERASE ECF-TYPE SIGMA FACTO"/>
    <property type="match status" value="1"/>
</dbReference>
<dbReference type="Gene3D" id="1.10.10.10">
    <property type="entry name" value="Winged helix-like DNA-binding domain superfamily/Winged helix DNA-binding domain"/>
    <property type="match status" value="1"/>
</dbReference>
<dbReference type="EMBL" id="JAYGIM010000006">
    <property type="protein sequence ID" value="MEA5426733.1"/>
    <property type="molecule type" value="Genomic_DNA"/>
</dbReference>
<keyword evidence="3" id="KW-0731">Sigma factor</keyword>
<feature type="domain" description="RNA polymerase sigma factor 70 region 4 type 2" evidence="5">
    <location>
        <begin position="130"/>
        <end position="182"/>
    </location>
</feature>
<dbReference type="InterPro" id="IPR014284">
    <property type="entry name" value="RNA_pol_sigma-70_dom"/>
</dbReference>
<dbReference type="InterPro" id="IPR013324">
    <property type="entry name" value="RNA_pol_sigma_r3/r4-like"/>
</dbReference>
<reference evidence="6 7" key="1">
    <citation type="submission" date="2023-12" db="EMBL/GenBank/DDBJ databases">
        <title>Novel species of the genus Arcicella isolated from rivers.</title>
        <authorList>
            <person name="Lu H."/>
        </authorList>
    </citation>
    <scope>NUCLEOTIDE SEQUENCE [LARGE SCALE GENOMIC DNA]</scope>
    <source>
        <strain evidence="6 7">DC25W</strain>
    </source>
</reference>
<dbReference type="Pfam" id="PF08281">
    <property type="entry name" value="Sigma70_r4_2"/>
    <property type="match status" value="1"/>
</dbReference>
<dbReference type="Gene3D" id="1.10.1740.10">
    <property type="match status" value="1"/>
</dbReference>
<evidence type="ECO:0000256" key="1">
    <source>
        <dbReference type="ARBA" id="ARBA00010641"/>
    </source>
</evidence>
<keyword evidence="7" id="KW-1185">Reference proteome</keyword>
<dbReference type="PANTHER" id="PTHR43133:SF46">
    <property type="entry name" value="RNA POLYMERASE SIGMA-70 FACTOR ECF SUBFAMILY"/>
    <property type="match status" value="1"/>
</dbReference>
<keyword evidence="4" id="KW-0804">Transcription</keyword>
<dbReference type="NCBIfam" id="TIGR02937">
    <property type="entry name" value="sigma70-ECF"/>
    <property type="match status" value="1"/>
</dbReference>
<dbReference type="InterPro" id="IPR013249">
    <property type="entry name" value="RNA_pol_sigma70_r4_t2"/>
</dbReference>
<evidence type="ECO:0000313" key="6">
    <source>
        <dbReference type="EMBL" id="MEA5426733.1"/>
    </source>
</evidence>
<evidence type="ECO:0000259" key="5">
    <source>
        <dbReference type="Pfam" id="PF08281"/>
    </source>
</evidence>
<comment type="similarity">
    <text evidence="1">Belongs to the sigma-70 factor family. ECF subfamily.</text>
</comment>